<dbReference type="EMBL" id="JAWWNJ010000005">
    <property type="protein sequence ID" value="KAK7055129.1"/>
    <property type="molecule type" value="Genomic_DNA"/>
</dbReference>
<evidence type="ECO:0000313" key="3">
    <source>
        <dbReference type="Proteomes" id="UP001362999"/>
    </source>
</evidence>
<keyword evidence="1" id="KW-0175">Coiled coil</keyword>
<accession>A0AAW0DSY9</accession>
<feature type="coiled-coil region" evidence="1">
    <location>
        <begin position="33"/>
        <end position="67"/>
    </location>
</feature>
<protein>
    <recommendedName>
        <fullName evidence="4">F-box domain-containing protein</fullName>
    </recommendedName>
</protein>
<gene>
    <name evidence="2" type="ORF">R3P38DRAFT_1345416</name>
</gene>
<evidence type="ECO:0000256" key="1">
    <source>
        <dbReference type="SAM" id="Coils"/>
    </source>
</evidence>
<proteinExistence type="predicted"/>
<name>A0AAW0DSY9_9AGAR</name>
<comment type="caution">
    <text evidence="2">The sequence shown here is derived from an EMBL/GenBank/DDBJ whole genome shotgun (WGS) entry which is preliminary data.</text>
</comment>
<evidence type="ECO:0000313" key="2">
    <source>
        <dbReference type="EMBL" id="KAK7055129.1"/>
    </source>
</evidence>
<dbReference type="AlphaFoldDB" id="A0AAW0DSY9"/>
<sequence length="585" mass="66123">MSSGSLSAASLLPLLTSNDAPNTPHSVFVEEILREKQVELSLLEDEINRLKSALKVVQRNHSNLKAEMKGYKGILSPLRRLPAEILGEIFLYFVPSVDKTCPRYEPLSVRSQFAKVSPPWQLGQICRRWRAVALSLSELWAFLDLGPFYRYDGYSSSQPVAMDLDDDDFALELDDARGFGDLALGRPRMPRASELADAENADAEGFLIQAALEYLEGRFQRCGSRPFSLRLVNRGLTPKFLLDYIIARTALCRELVLPNPAHEFLDSIFHPDVSLPSLRKIVLTTQGGYLYITGIFVHPVAANLTDLTLVSVMIETSAADSIPWSRLTRYCEVLCRWVDSEQGRLAAYRKLTSLIDLRMDLADHTFFQAATVPVVLPNLRSVSLRIHAIYGTIQTLAMPMLEEFNIEFSHTRHLVDPYTGNAIQPVLCLFPRCSSHSRSNLRVFRAMSGSFSPPFDCASALEQFPNLVELSLNVPYMVTNTLISRLVPHDGNLPLAPKLERIHFPNRSLLHNDCLWQNVLDMLYARFRPTVPGVSRLHTFEFPTDSRGYDVDVVAGLKTLRQRNHWDIRVGSDCVFPAWDEWRMS</sequence>
<organism evidence="2 3">
    <name type="scientific">Favolaschia claudopus</name>
    <dbReference type="NCBI Taxonomy" id="2862362"/>
    <lineage>
        <taxon>Eukaryota</taxon>
        <taxon>Fungi</taxon>
        <taxon>Dikarya</taxon>
        <taxon>Basidiomycota</taxon>
        <taxon>Agaricomycotina</taxon>
        <taxon>Agaricomycetes</taxon>
        <taxon>Agaricomycetidae</taxon>
        <taxon>Agaricales</taxon>
        <taxon>Marasmiineae</taxon>
        <taxon>Mycenaceae</taxon>
        <taxon>Favolaschia</taxon>
    </lineage>
</organism>
<reference evidence="2 3" key="1">
    <citation type="journal article" date="2024" name="J Genomics">
        <title>Draft genome sequencing and assembly of Favolaschia claudopus CIRM-BRFM 2984 isolated from oak limbs.</title>
        <authorList>
            <person name="Navarro D."/>
            <person name="Drula E."/>
            <person name="Chaduli D."/>
            <person name="Cazenave R."/>
            <person name="Ahrendt S."/>
            <person name="Wang J."/>
            <person name="Lipzen A."/>
            <person name="Daum C."/>
            <person name="Barry K."/>
            <person name="Grigoriev I.V."/>
            <person name="Favel A."/>
            <person name="Rosso M.N."/>
            <person name="Martin F."/>
        </authorList>
    </citation>
    <scope>NUCLEOTIDE SEQUENCE [LARGE SCALE GENOMIC DNA]</scope>
    <source>
        <strain evidence="2 3">CIRM-BRFM 2984</strain>
    </source>
</reference>
<evidence type="ECO:0008006" key="4">
    <source>
        <dbReference type="Google" id="ProtNLM"/>
    </source>
</evidence>
<keyword evidence="3" id="KW-1185">Reference proteome</keyword>
<dbReference type="Proteomes" id="UP001362999">
    <property type="component" value="Unassembled WGS sequence"/>
</dbReference>